<protein>
    <recommendedName>
        <fullName evidence="14">C2H2-type domain-containing protein</fullName>
    </recommendedName>
</protein>
<evidence type="ECO:0000313" key="15">
    <source>
        <dbReference type="EMBL" id="KIM96207.1"/>
    </source>
</evidence>
<feature type="region of interest" description="Disordered" evidence="13">
    <location>
        <begin position="139"/>
        <end position="161"/>
    </location>
</feature>
<evidence type="ECO:0000256" key="12">
    <source>
        <dbReference type="PROSITE-ProRule" id="PRU00042"/>
    </source>
</evidence>
<dbReference type="GO" id="GO:0008270">
    <property type="term" value="F:zinc ion binding"/>
    <property type="evidence" value="ECO:0007669"/>
    <property type="project" value="UniProtKB-KW"/>
</dbReference>
<dbReference type="Proteomes" id="UP000054321">
    <property type="component" value="Unassembled WGS sequence"/>
</dbReference>
<dbReference type="OrthoDB" id="8922241at2759"/>
<evidence type="ECO:0000256" key="1">
    <source>
        <dbReference type="ARBA" id="ARBA00003767"/>
    </source>
</evidence>
<dbReference type="PANTHER" id="PTHR16515:SF66">
    <property type="entry name" value="C2H2-TYPE DOMAIN-CONTAINING PROTEIN"/>
    <property type="match status" value="1"/>
</dbReference>
<dbReference type="HOGENOM" id="CLU_946977_0_0_1"/>
<evidence type="ECO:0000256" key="6">
    <source>
        <dbReference type="ARBA" id="ARBA00022771"/>
    </source>
</evidence>
<dbReference type="Pfam" id="PF00096">
    <property type="entry name" value="zf-C2H2"/>
    <property type="match status" value="2"/>
</dbReference>
<dbReference type="GO" id="GO:0010468">
    <property type="term" value="P:regulation of gene expression"/>
    <property type="evidence" value="ECO:0007669"/>
    <property type="project" value="TreeGrafter"/>
</dbReference>
<dbReference type="InterPro" id="IPR036236">
    <property type="entry name" value="Znf_C2H2_sf"/>
</dbReference>
<feature type="region of interest" description="Disordered" evidence="13">
    <location>
        <begin position="1"/>
        <end position="95"/>
    </location>
</feature>
<feature type="compositionally biased region" description="Low complexity" evidence="13">
    <location>
        <begin position="23"/>
        <end position="50"/>
    </location>
</feature>
<dbReference type="InterPro" id="IPR050331">
    <property type="entry name" value="Zinc_finger"/>
</dbReference>
<dbReference type="GO" id="GO:0005634">
    <property type="term" value="C:nucleus"/>
    <property type="evidence" value="ECO:0007669"/>
    <property type="project" value="UniProtKB-SubCell"/>
</dbReference>
<dbReference type="PROSITE" id="PS00028">
    <property type="entry name" value="ZINC_FINGER_C2H2_1"/>
    <property type="match status" value="1"/>
</dbReference>
<evidence type="ECO:0000256" key="5">
    <source>
        <dbReference type="ARBA" id="ARBA00022737"/>
    </source>
</evidence>
<keyword evidence="8" id="KW-0805">Transcription regulation</keyword>
<evidence type="ECO:0000256" key="4">
    <source>
        <dbReference type="ARBA" id="ARBA00022723"/>
    </source>
</evidence>
<keyword evidence="16" id="KW-1185">Reference proteome</keyword>
<dbReference type="SUPFAM" id="SSF57667">
    <property type="entry name" value="beta-beta-alpha zinc fingers"/>
    <property type="match status" value="1"/>
</dbReference>
<dbReference type="PANTHER" id="PTHR16515">
    <property type="entry name" value="PR DOMAIN ZINC FINGER PROTEIN"/>
    <property type="match status" value="1"/>
</dbReference>
<feature type="compositionally biased region" description="Polar residues" evidence="13">
    <location>
        <begin position="13"/>
        <end position="22"/>
    </location>
</feature>
<feature type="domain" description="C2H2-type" evidence="14">
    <location>
        <begin position="243"/>
        <end position="271"/>
    </location>
</feature>
<accession>A0A0C3D2S5</accession>
<reference evidence="16" key="2">
    <citation type="submission" date="2015-01" db="EMBL/GenBank/DDBJ databases">
        <title>Evolutionary Origins and Diversification of the Mycorrhizal Mutualists.</title>
        <authorList>
            <consortium name="DOE Joint Genome Institute"/>
            <consortium name="Mycorrhizal Genomics Consortium"/>
            <person name="Kohler A."/>
            <person name="Kuo A."/>
            <person name="Nagy L.G."/>
            <person name="Floudas D."/>
            <person name="Copeland A."/>
            <person name="Barry K.W."/>
            <person name="Cichocki N."/>
            <person name="Veneault-Fourrey C."/>
            <person name="LaButti K."/>
            <person name="Lindquist E.A."/>
            <person name="Lipzen A."/>
            <person name="Lundell T."/>
            <person name="Morin E."/>
            <person name="Murat C."/>
            <person name="Riley R."/>
            <person name="Ohm R."/>
            <person name="Sun H."/>
            <person name="Tunlid A."/>
            <person name="Henrissat B."/>
            <person name="Grigoriev I.V."/>
            <person name="Hibbett D.S."/>
            <person name="Martin F."/>
        </authorList>
    </citation>
    <scope>NUCLEOTIDE SEQUENCE [LARGE SCALE GENOMIC DNA]</scope>
    <source>
        <strain evidence="16">Zn</strain>
    </source>
</reference>
<reference evidence="15 16" key="1">
    <citation type="submission" date="2014-04" db="EMBL/GenBank/DDBJ databases">
        <authorList>
            <consortium name="DOE Joint Genome Institute"/>
            <person name="Kuo A."/>
            <person name="Martino E."/>
            <person name="Perotto S."/>
            <person name="Kohler A."/>
            <person name="Nagy L.G."/>
            <person name="Floudas D."/>
            <person name="Copeland A."/>
            <person name="Barry K.W."/>
            <person name="Cichocki N."/>
            <person name="Veneault-Fourrey C."/>
            <person name="LaButti K."/>
            <person name="Lindquist E.A."/>
            <person name="Lipzen A."/>
            <person name="Lundell T."/>
            <person name="Morin E."/>
            <person name="Murat C."/>
            <person name="Sun H."/>
            <person name="Tunlid A."/>
            <person name="Henrissat B."/>
            <person name="Grigoriev I.V."/>
            <person name="Hibbett D.S."/>
            <person name="Martin F."/>
            <person name="Nordberg H.P."/>
            <person name="Cantor M.N."/>
            <person name="Hua S.X."/>
        </authorList>
    </citation>
    <scope>NUCLEOTIDE SEQUENCE [LARGE SCALE GENOMIC DNA]</scope>
    <source>
        <strain evidence="15 16">Zn</strain>
    </source>
</reference>
<dbReference type="FunFam" id="3.30.160.60:FF:000771">
    <property type="entry name" value="zinc finger protein 648"/>
    <property type="match status" value="1"/>
</dbReference>
<feature type="compositionally biased region" description="Polar residues" evidence="13">
    <location>
        <begin position="51"/>
        <end position="78"/>
    </location>
</feature>
<dbReference type="InParanoid" id="A0A0C3D2S5"/>
<keyword evidence="5" id="KW-0677">Repeat</keyword>
<organism evidence="15 16">
    <name type="scientific">Oidiodendron maius (strain Zn)</name>
    <dbReference type="NCBI Taxonomy" id="913774"/>
    <lineage>
        <taxon>Eukaryota</taxon>
        <taxon>Fungi</taxon>
        <taxon>Dikarya</taxon>
        <taxon>Ascomycota</taxon>
        <taxon>Pezizomycotina</taxon>
        <taxon>Leotiomycetes</taxon>
        <taxon>Leotiomycetes incertae sedis</taxon>
        <taxon>Myxotrichaceae</taxon>
        <taxon>Oidiodendron</taxon>
    </lineage>
</organism>
<comment type="function">
    <text evidence="1">May be involved in transcriptional regulation.</text>
</comment>
<evidence type="ECO:0000256" key="11">
    <source>
        <dbReference type="ARBA" id="ARBA00023242"/>
    </source>
</evidence>
<dbReference type="EMBL" id="KN832885">
    <property type="protein sequence ID" value="KIM96207.1"/>
    <property type="molecule type" value="Genomic_DNA"/>
</dbReference>
<dbReference type="PROSITE" id="PS50157">
    <property type="entry name" value="ZINC_FINGER_C2H2_2"/>
    <property type="match status" value="2"/>
</dbReference>
<keyword evidence="7" id="KW-0862">Zinc</keyword>
<keyword evidence="10" id="KW-0804">Transcription</keyword>
<name>A0A0C3D2S5_OIDMZ</name>
<feature type="domain" description="C2H2-type" evidence="14">
    <location>
        <begin position="215"/>
        <end position="242"/>
    </location>
</feature>
<proteinExistence type="inferred from homology"/>
<dbReference type="InterPro" id="IPR013087">
    <property type="entry name" value="Znf_C2H2_type"/>
</dbReference>
<evidence type="ECO:0000256" key="13">
    <source>
        <dbReference type="SAM" id="MobiDB-lite"/>
    </source>
</evidence>
<evidence type="ECO:0000259" key="14">
    <source>
        <dbReference type="PROSITE" id="PS50157"/>
    </source>
</evidence>
<keyword evidence="4" id="KW-0479">Metal-binding</keyword>
<comment type="subcellular location">
    <subcellularLocation>
        <location evidence="2">Nucleus</location>
    </subcellularLocation>
</comment>
<dbReference type="AlphaFoldDB" id="A0A0C3D2S5"/>
<comment type="similarity">
    <text evidence="3">Belongs to the krueppel C2H2-type zinc-finger protein family.</text>
</comment>
<dbReference type="GO" id="GO:0003677">
    <property type="term" value="F:DNA binding"/>
    <property type="evidence" value="ECO:0007669"/>
    <property type="project" value="UniProtKB-KW"/>
</dbReference>
<evidence type="ECO:0000256" key="10">
    <source>
        <dbReference type="ARBA" id="ARBA00023163"/>
    </source>
</evidence>
<evidence type="ECO:0000256" key="9">
    <source>
        <dbReference type="ARBA" id="ARBA00023125"/>
    </source>
</evidence>
<keyword evidence="6 12" id="KW-0863">Zinc-finger</keyword>
<evidence type="ECO:0000256" key="3">
    <source>
        <dbReference type="ARBA" id="ARBA00006991"/>
    </source>
</evidence>
<dbReference type="SMART" id="SM00355">
    <property type="entry name" value="ZnF_C2H2"/>
    <property type="match status" value="2"/>
</dbReference>
<sequence length="294" mass="32586">MSAPLKEQRSNIDRSANSSPLDLSNRSTSSPSYSLSLPPFPASFSSPGSLYQNLPNQNPQHGQRYQTQQIDNGISNLHTPPRHSLATHPYGIGPSSSQAYLNPPTSAFQHSSFPAYLQPSPSQQLPNPFQVLRLSPISAARPSAGGPQGHSPSQNGGCSLPAMEVPIPHFPDSNIQKAHIGGMSLQHPYRIGEKHMYDHNKGHQDQQQQQYDRPFKCHQCAQGFNRSHDLKRHQRIHLAVKPYPCIRCERSFSRKDALKRHIDLKTCGETLTVASDRPDQAELSNKVSEMAKVP</sequence>
<evidence type="ECO:0000256" key="7">
    <source>
        <dbReference type="ARBA" id="ARBA00022833"/>
    </source>
</evidence>
<evidence type="ECO:0000256" key="8">
    <source>
        <dbReference type="ARBA" id="ARBA00023015"/>
    </source>
</evidence>
<dbReference type="STRING" id="913774.A0A0C3D2S5"/>
<keyword evidence="11" id="KW-0539">Nucleus</keyword>
<dbReference type="Gene3D" id="3.30.160.60">
    <property type="entry name" value="Classic Zinc Finger"/>
    <property type="match status" value="2"/>
</dbReference>
<gene>
    <name evidence="15" type="ORF">OIDMADRAFT_33584</name>
</gene>
<keyword evidence="9" id="KW-0238">DNA-binding</keyword>
<dbReference type="FunFam" id="3.30.160.60:FF:000100">
    <property type="entry name" value="Zinc finger 45-like"/>
    <property type="match status" value="1"/>
</dbReference>
<evidence type="ECO:0000313" key="16">
    <source>
        <dbReference type="Proteomes" id="UP000054321"/>
    </source>
</evidence>
<feature type="compositionally biased region" description="Basic and acidic residues" evidence="13">
    <location>
        <begin position="1"/>
        <end position="12"/>
    </location>
</feature>
<evidence type="ECO:0000256" key="2">
    <source>
        <dbReference type="ARBA" id="ARBA00004123"/>
    </source>
</evidence>